<feature type="region of interest" description="Disordered" evidence="1">
    <location>
        <begin position="1"/>
        <end position="20"/>
    </location>
</feature>
<evidence type="ECO:0000313" key="4">
    <source>
        <dbReference type="Proteomes" id="UP000176511"/>
    </source>
</evidence>
<comment type="caution">
    <text evidence="3">The sequence shown here is derived from an EMBL/GenBank/DDBJ whole genome shotgun (WGS) entry which is preliminary data.</text>
</comment>
<evidence type="ECO:0000313" key="3">
    <source>
        <dbReference type="EMBL" id="OGG61046.1"/>
    </source>
</evidence>
<evidence type="ECO:0000256" key="2">
    <source>
        <dbReference type="SAM" id="Phobius"/>
    </source>
</evidence>
<dbReference type="EMBL" id="MFLE01000026">
    <property type="protein sequence ID" value="OGG61046.1"/>
    <property type="molecule type" value="Genomic_DNA"/>
</dbReference>
<name>A0A1F6DI38_9BACT</name>
<feature type="transmembrane region" description="Helical" evidence="2">
    <location>
        <begin position="90"/>
        <end position="111"/>
    </location>
</feature>
<organism evidence="3 4">
    <name type="scientific">Candidatus Kaiserbacteria bacterium RIFCSPHIGHO2_02_FULL_49_34</name>
    <dbReference type="NCBI Taxonomy" id="1798491"/>
    <lineage>
        <taxon>Bacteria</taxon>
        <taxon>Candidatus Kaiseribacteriota</taxon>
    </lineage>
</organism>
<feature type="compositionally biased region" description="Basic residues" evidence="1">
    <location>
        <begin position="7"/>
        <end position="20"/>
    </location>
</feature>
<keyword evidence="2" id="KW-1133">Transmembrane helix</keyword>
<dbReference type="AlphaFoldDB" id="A0A1F6DI38"/>
<dbReference type="STRING" id="1798491.A3C87_01970"/>
<gene>
    <name evidence="3" type="ORF">A3C87_01970</name>
</gene>
<protein>
    <submittedName>
        <fullName evidence="3">Uncharacterized protein</fullName>
    </submittedName>
</protein>
<keyword evidence="2" id="KW-0472">Membrane</keyword>
<accession>A0A1F6DI38</accession>
<dbReference type="Proteomes" id="UP000176511">
    <property type="component" value="Unassembled WGS sequence"/>
</dbReference>
<keyword evidence="2" id="KW-0812">Transmembrane</keyword>
<reference evidence="3 4" key="1">
    <citation type="journal article" date="2016" name="Nat. Commun.">
        <title>Thousands of microbial genomes shed light on interconnected biogeochemical processes in an aquifer system.</title>
        <authorList>
            <person name="Anantharaman K."/>
            <person name="Brown C.T."/>
            <person name="Hug L.A."/>
            <person name="Sharon I."/>
            <person name="Castelle C.J."/>
            <person name="Probst A.J."/>
            <person name="Thomas B.C."/>
            <person name="Singh A."/>
            <person name="Wilkins M.J."/>
            <person name="Karaoz U."/>
            <person name="Brodie E.L."/>
            <person name="Williams K.H."/>
            <person name="Hubbard S.S."/>
            <person name="Banfield J.F."/>
        </authorList>
    </citation>
    <scope>NUCLEOTIDE SEQUENCE [LARGE SCALE GENOMIC DNA]</scope>
</reference>
<evidence type="ECO:0000256" key="1">
    <source>
        <dbReference type="SAM" id="MobiDB-lite"/>
    </source>
</evidence>
<proteinExistence type="predicted"/>
<sequence length="112" mass="12944">MTAVNKNKMHKKHAAPKSRAHGLFARLARMLSVPLPLPIRTDREPVLVTDEYEEQEQERHEEVLEMQSKLLRIETKLLEEEHEKTELTKLMILISLTTILVALITLAVNILK</sequence>